<dbReference type="AlphaFoldDB" id="X1RFP0"/>
<dbReference type="SUPFAM" id="SSF52540">
    <property type="entry name" value="P-loop containing nucleoside triphosphate hydrolases"/>
    <property type="match status" value="1"/>
</dbReference>
<dbReference type="InterPro" id="IPR010766">
    <property type="entry name" value="DRTGG"/>
</dbReference>
<dbReference type="Pfam" id="PF07085">
    <property type="entry name" value="DRTGG"/>
    <property type="match status" value="1"/>
</dbReference>
<dbReference type="Pfam" id="PF13500">
    <property type="entry name" value="AAA_26"/>
    <property type="match status" value="1"/>
</dbReference>
<dbReference type="EMBL" id="BARW01000275">
    <property type="protein sequence ID" value="GAI61950.1"/>
    <property type="molecule type" value="Genomic_DNA"/>
</dbReference>
<name>X1RFP0_9ZZZZ</name>
<evidence type="ECO:0000313" key="2">
    <source>
        <dbReference type="EMBL" id="GAI61950.1"/>
    </source>
</evidence>
<dbReference type="Gene3D" id="3.40.1390.20">
    <property type="entry name" value="HprK N-terminal domain-like"/>
    <property type="match status" value="1"/>
</dbReference>
<dbReference type="InterPro" id="IPR027417">
    <property type="entry name" value="P-loop_NTPase"/>
</dbReference>
<proteinExistence type="predicted"/>
<dbReference type="InterPro" id="IPR028979">
    <property type="entry name" value="Ser_kin/Pase_Hpr-like_N_sf"/>
</dbReference>
<dbReference type="SUPFAM" id="SSF75138">
    <property type="entry name" value="HprK N-terminal domain-like"/>
    <property type="match status" value="1"/>
</dbReference>
<dbReference type="CDD" id="cd03109">
    <property type="entry name" value="DTBS"/>
    <property type="match status" value="1"/>
</dbReference>
<comment type="caution">
    <text evidence="2">The sequence shown here is derived from an EMBL/GenBank/DDBJ whole genome shotgun (WGS) entry which is preliminary data.</text>
</comment>
<sequence length="354" mass="39888">MVKSIYLCSLREHVGKSLLAIGIMSKLQAEGKKVAYFKPIGIPKGAFSDKADRDVGFIQNTIFKTTLPYDIISPVSIPDCYYVDLIDATKKEDNLQIIKNAHVELSKSYDYIIIEGAPSIKKYIRVGLDDITVAQALGINELVFIQTESSDKCIDNLFFAKKYFEFRNIKIKGVIFNKIDYDYKARIEELEENHIKRYNIPIIGLIEKSLELLSPRVSELMEAIGGELINHSAIEGLNSIVETYLIVAMNVQAALKYLHSVKKVVVITGGDRPDIALASIEENVLALILTGFIQPDAKVIYAANEKKIPIILSPSDTYTTIRNMERVRPGIQEEEINLVLELVKKHLDWDLLLK</sequence>
<protein>
    <recommendedName>
        <fullName evidence="1">DRTGG domain-containing protein</fullName>
    </recommendedName>
</protein>
<reference evidence="2" key="1">
    <citation type="journal article" date="2014" name="Front. Microbiol.">
        <title>High frequency of phylogenetically diverse reductive dehalogenase-homologous genes in deep subseafloor sedimentary metagenomes.</title>
        <authorList>
            <person name="Kawai M."/>
            <person name="Futagami T."/>
            <person name="Toyoda A."/>
            <person name="Takaki Y."/>
            <person name="Nishi S."/>
            <person name="Hori S."/>
            <person name="Arai W."/>
            <person name="Tsubouchi T."/>
            <person name="Morono Y."/>
            <person name="Uchiyama I."/>
            <person name="Ito T."/>
            <person name="Fujiyama A."/>
            <person name="Inagaki F."/>
            <person name="Takami H."/>
        </authorList>
    </citation>
    <scope>NUCLEOTIDE SEQUENCE</scope>
    <source>
        <strain evidence="2">Expedition CK06-06</strain>
    </source>
</reference>
<feature type="domain" description="DRTGG" evidence="1">
    <location>
        <begin position="219"/>
        <end position="326"/>
    </location>
</feature>
<organism evidence="2">
    <name type="scientific">marine sediment metagenome</name>
    <dbReference type="NCBI Taxonomy" id="412755"/>
    <lineage>
        <taxon>unclassified sequences</taxon>
        <taxon>metagenomes</taxon>
        <taxon>ecological metagenomes</taxon>
    </lineage>
</organism>
<dbReference type="InterPro" id="IPR050500">
    <property type="entry name" value="Phos_Acetyltrans/Butyryltrans"/>
</dbReference>
<dbReference type="PANTHER" id="PTHR43356:SF2">
    <property type="entry name" value="PHOSPHATE ACETYLTRANSFERASE"/>
    <property type="match status" value="1"/>
</dbReference>
<accession>X1RFP0</accession>
<evidence type="ECO:0000259" key="1">
    <source>
        <dbReference type="Pfam" id="PF07085"/>
    </source>
</evidence>
<dbReference type="PANTHER" id="PTHR43356">
    <property type="entry name" value="PHOSPHATE ACETYLTRANSFERASE"/>
    <property type="match status" value="1"/>
</dbReference>
<gene>
    <name evidence="2" type="ORF">S12H4_01396</name>
</gene>
<dbReference type="Gene3D" id="3.40.50.300">
    <property type="entry name" value="P-loop containing nucleotide triphosphate hydrolases"/>
    <property type="match status" value="1"/>
</dbReference>